<dbReference type="InterPro" id="IPR001509">
    <property type="entry name" value="Epimerase_deHydtase"/>
</dbReference>
<proteinExistence type="predicted"/>
<organism evidence="4 5">
    <name type="scientific">Agrobacterium tumefaciens</name>
    <dbReference type="NCBI Taxonomy" id="358"/>
    <lineage>
        <taxon>Bacteria</taxon>
        <taxon>Pseudomonadati</taxon>
        <taxon>Pseudomonadota</taxon>
        <taxon>Alphaproteobacteria</taxon>
        <taxon>Hyphomicrobiales</taxon>
        <taxon>Rhizobiaceae</taxon>
        <taxon>Rhizobium/Agrobacterium group</taxon>
        <taxon>Agrobacterium</taxon>
        <taxon>Agrobacterium tumefaciens complex</taxon>
    </lineage>
</organism>
<dbReference type="PANTHER" id="PTHR43103">
    <property type="entry name" value="NUCLEOSIDE-DIPHOSPHATE-SUGAR EPIMERASE"/>
    <property type="match status" value="1"/>
</dbReference>
<sequence>MHVLIIGAAGMVGRKLAAKLASEGHLGGDQVSKMTLVDVIAPEGPAGFNGVVDTRETDLSTVGEAEKLVATRPDVIFHLAAFVSGEAELDFDKGYRINLDGTRYLFDAIRLAHGVDGYRPRVVFTSSIAVFGAPLPYPISDDYHTTPLTSYGTQKAICELLLSDYSRRGFFDGIAIRLPTICIRPGTPNKAASGFFSNILREPLIGREAVLPVSDDVRHWHTSPRSAVGFLLHGATIDLDKVGPRRALSMPGLSATVGEQIEALRRVAGESAVGLIRREPDEMIMKMVAGWAPGFEATRAKSLGFTAETSFDEIIHAHIEDELGGTL</sequence>
<dbReference type="NCBIfam" id="NF043036">
    <property type="entry name" value="ErythonDh"/>
    <property type="match status" value="1"/>
</dbReference>
<keyword evidence="2" id="KW-0119">Carbohydrate metabolism</keyword>
<keyword evidence="1" id="KW-0521">NADP</keyword>
<evidence type="ECO:0000256" key="2">
    <source>
        <dbReference type="ARBA" id="ARBA00023277"/>
    </source>
</evidence>
<dbReference type="PANTHER" id="PTHR43103:SF3">
    <property type="entry name" value="ADP-L-GLYCERO-D-MANNO-HEPTOSE-6-EPIMERASE"/>
    <property type="match status" value="1"/>
</dbReference>
<dbReference type="GO" id="GO:0016491">
    <property type="term" value="F:oxidoreductase activity"/>
    <property type="evidence" value="ECO:0007669"/>
    <property type="project" value="InterPro"/>
</dbReference>
<accession>A0A0D0K4P2</accession>
<comment type="caution">
    <text evidence="4">The sequence shown here is derived from an EMBL/GenBank/DDBJ whole genome shotgun (WGS) entry which is preliminary data.</text>
</comment>
<evidence type="ECO:0000259" key="3">
    <source>
        <dbReference type="Pfam" id="PF01370"/>
    </source>
</evidence>
<evidence type="ECO:0000313" key="4">
    <source>
        <dbReference type="EMBL" id="KIQ03404.1"/>
    </source>
</evidence>
<dbReference type="Gene3D" id="3.40.50.720">
    <property type="entry name" value="NAD(P)-binding Rossmann-like Domain"/>
    <property type="match status" value="1"/>
</dbReference>
<dbReference type="Proteomes" id="UP000035017">
    <property type="component" value="Unassembled WGS sequence"/>
</dbReference>
<dbReference type="Pfam" id="PF01370">
    <property type="entry name" value="Epimerase"/>
    <property type="match status" value="1"/>
</dbReference>
<name>A0A0D0K4P2_AGRTU</name>
<dbReference type="SUPFAM" id="SSF51735">
    <property type="entry name" value="NAD(P)-binding Rossmann-fold domains"/>
    <property type="match status" value="1"/>
</dbReference>
<evidence type="ECO:0000256" key="1">
    <source>
        <dbReference type="ARBA" id="ARBA00022857"/>
    </source>
</evidence>
<protein>
    <submittedName>
        <fullName evidence="4">NAD-dependent epimerase</fullName>
    </submittedName>
</protein>
<dbReference type="CDD" id="cd05238">
    <property type="entry name" value="Gne_like_SDR_e"/>
    <property type="match status" value="1"/>
</dbReference>
<dbReference type="InterPro" id="IPR050005">
    <property type="entry name" value="DenD"/>
</dbReference>
<dbReference type="AlphaFoldDB" id="A0A0D0K4P2"/>
<gene>
    <name evidence="4" type="ORF">RU07_08065</name>
</gene>
<dbReference type="InterPro" id="IPR036291">
    <property type="entry name" value="NAD(P)-bd_dom_sf"/>
</dbReference>
<feature type="domain" description="NAD-dependent epimerase/dehydratase" evidence="3">
    <location>
        <begin position="3"/>
        <end position="205"/>
    </location>
</feature>
<dbReference type="EMBL" id="JXQV01000008">
    <property type="protein sequence ID" value="KIQ03404.1"/>
    <property type="molecule type" value="Genomic_DNA"/>
</dbReference>
<dbReference type="OrthoDB" id="9801056at2"/>
<evidence type="ECO:0000313" key="5">
    <source>
        <dbReference type="Proteomes" id="UP000035017"/>
    </source>
</evidence>
<reference evidence="4 5" key="1">
    <citation type="submission" date="2014-12" db="EMBL/GenBank/DDBJ databases">
        <title>16Stimator: statistical estimation of ribosomal gene copy numbers from draft genome assemblies.</title>
        <authorList>
            <person name="Perisin M.A."/>
            <person name="Vetter M."/>
            <person name="Gilbert J.A."/>
            <person name="Bergelson J."/>
        </authorList>
    </citation>
    <scope>NUCLEOTIDE SEQUENCE [LARGE SCALE GENOMIC DNA]</scope>
    <source>
        <strain evidence="4 5">MEJ076</strain>
    </source>
</reference>
<dbReference type="Gene3D" id="3.90.25.10">
    <property type="entry name" value="UDP-galactose 4-epimerase, domain 1"/>
    <property type="match status" value="1"/>
</dbReference>